<dbReference type="GO" id="GO:0008983">
    <property type="term" value="F:protein-glutamate O-methyltransferase activity"/>
    <property type="evidence" value="ECO:0007669"/>
    <property type="project" value="UniProtKB-EC"/>
</dbReference>
<keyword evidence="5" id="KW-0808">Transferase</keyword>
<evidence type="ECO:0000256" key="5">
    <source>
        <dbReference type="ARBA" id="ARBA00022679"/>
    </source>
</evidence>
<dbReference type="Gene3D" id="3.30.450.20">
    <property type="entry name" value="PAS domain"/>
    <property type="match status" value="2"/>
</dbReference>
<dbReference type="CDD" id="cd16434">
    <property type="entry name" value="CheB-CheR_fusion"/>
    <property type="match status" value="1"/>
</dbReference>
<dbReference type="PROSITE" id="PS50122">
    <property type="entry name" value="CHEB"/>
    <property type="match status" value="1"/>
</dbReference>
<evidence type="ECO:0000313" key="14">
    <source>
        <dbReference type="EMBL" id="SKB36138.1"/>
    </source>
</evidence>
<evidence type="ECO:0000259" key="11">
    <source>
        <dbReference type="PROSITE" id="PS50113"/>
    </source>
</evidence>
<reference evidence="15" key="1">
    <citation type="submission" date="2017-02" db="EMBL/GenBank/DDBJ databases">
        <authorList>
            <person name="Varghese N."/>
            <person name="Submissions S."/>
        </authorList>
    </citation>
    <scope>NUCLEOTIDE SEQUENCE [LARGE SCALE GENOMIC DNA]</scope>
    <source>
        <strain evidence="15">DSM 23405</strain>
    </source>
</reference>
<dbReference type="PRINTS" id="PR00996">
    <property type="entry name" value="CHERMTFRASE"/>
</dbReference>
<evidence type="ECO:0000259" key="12">
    <source>
        <dbReference type="PROSITE" id="PS50122"/>
    </source>
</evidence>
<dbReference type="InterPro" id="IPR050903">
    <property type="entry name" value="Bact_Chemotaxis_MeTrfase"/>
</dbReference>
<evidence type="ECO:0000313" key="15">
    <source>
        <dbReference type="Proteomes" id="UP000190230"/>
    </source>
</evidence>
<dbReference type="RefSeq" id="WP_079719306.1">
    <property type="nucleotide sequence ID" value="NZ_FUYY01000001.1"/>
</dbReference>
<dbReference type="Pfam" id="PF01339">
    <property type="entry name" value="CheB_methylest"/>
    <property type="match status" value="1"/>
</dbReference>
<dbReference type="Pfam" id="PF03705">
    <property type="entry name" value="CheR_N"/>
    <property type="match status" value="1"/>
</dbReference>
<evidence type="ECO:0000259" key="10">
    <source>
        <dbReference type="PROSITE" id="PS50109"/>
    </source>
</evidence>
<dbReference type="GO" id="GO:0008984">
    <property type="term" value="F:protein-glutamate methylesterase activity"/>
    <property type="evidence" value="ECO:0007669"/>
    <property type="project" value="InterPro"/>
</dbReference>
<dbReference type="GO" id="GO:0005737">
    <property type="term" value="C:cytoplasm"/>
    <property type="evidence" value="ECO:0007669"/>
    <property type="project" value="InterPro"/>
</dbReference>
<dbReference type="Pfam" id="PF01739">
    <property type="entry name" value="CheR"/>
    <property type="match status" value="1"/>
</dbReference>
<keyword evidence="6" id="KW-0949">S-adenosyl-L-methionine</keyword>
<feature type="coiled-coil region" evidence="9">
    <location>
        <begin position="972"/>
        <end position="999"/>
    </location>
</feature>
<comment type="catalytic activity">
    <reaction evidence="2">
        <text>L-glutamyl-[protein] + S-adenosyl-L-methionine = [protein]-L-glutamate 5-O-methyl ester + S-adenosyl-L-homocysteine</text>
        <dbReference type="Rhea" id="RHEA:24452"/>
        <dbReference type="Rhea" id="RHEA-COMP:10208"/>
        <dbReference type="Rhea" id="RHEA-COMP:10311"/>
        <dbReference type="ChEBI" id="CHEBI:29973"/>
        <dbReference type="ChEBI" id="CHEBI:57856"/>
        <dbReference type="ChEBI" id="CHEBI:59789"/>
        <dbReference type="ChEBI" id="CHEBI:82795"/>
        <dbReference type="EC" id="2.1.1.80"/>
    </reaction>
</comment>
<dbReference type="InterPro" id="IPR022642">
    <property type="entry name" value="CheR_C"/>
</dbReference>
<dbReference type="SUPFAM" id="SSF55785">
    <property type="entry name" value="PYP-like sensor domain (PAS domain)"/>
    <property type="match status" value="2"/>
</dbReference>
<dbReference type="FunFam" id="3.30.565.10:FF:000006">
    <property type="entry name" value="Sensor histidine kinase WalK"/>
    <property type="match status" value="1"/>
</dbReference>
<accession>A0A1T5AMC8</accession>
<dbReference type="InterPro" id="IPR003594">
    <property type="entry name" value="HATPase_dom"/>
</dbReference>
<keyword evidence="7" id="KW-0418">Kinase</keyword>
<dbReference type="Gene3D" id="3.40.50.180">
    <property type="entry name" value="Methylesterase CheB, C-terminal domain"/>
    <property type="match status" value="1"/>
</dbReference>
<dbReference type="InterPro" id="IPR035909">
    <property type="entry name" value="CheB_C"/>
</dbReference>
<dbReference type="PROSITE" id="PS50123">
    <property type="entry name" value="CHER"/>
    <property type="match status" value="1"/>
</dbReference>
<dbReference type="Gene3D" id="1.10.155.10">
    <property type="entry name" value="Chemotaxis receptor methyltransferase CheR, N-terminal domain"/>
    <property type="match status" value="1"/>
</dbReference>
<dbReference type="InterPro" id="IPR005467">
    <property type="entry name" value="His_kinase_dom"/>
</dbReference>
<evidence type="ECO:0000256" key="4">
    <source>
        <dbReference type="ARBA" id="ARBA00022603"/>
    </source>
</evidence>
<dbReference type="Pfam" id="PF13426">
    <property type="entry name" value="PAS_9"/>
    <property type="match status" value="1"/>
</dbReference>
<evidence type="ECO:0000259" key="13">
    <source>
        <dbReference type="PROSITE" id="PS50123"/>
    </source>
</evidence>
<feature type="active site" evidence="8">
    <location>
        <position position="149"/>
    </location>
</feature>
<keyword evidence="8" id="KW-0145">Chemotaxis</keyword>
<dbReference type="InterPro" id="IPR000014">
    <property type="entry name" value="PAS"/>
</dbReference>
<keyword evidence="15" id="KW-1185">Reference proteome</keyword>
<dbReference type="GO" id="GO:0032259">
    <property type="term" value="P:methylation"/>
    <property type="evidence" value="ECO:0007669"/>
    <property type="project" value="UniProtKB-KW"/>
</dbReference>
<dbReference type="InterPro" id="IPR000700">
    <property type="entry name" value="PAS-assoc_C"/>
</dbReference>
<keyword evidence="4" id="KW-0489">Methyltransferase</keyword>
<feature type="domain" description="CheB-type methylesterase" evidence="12">
    <location>
        <begin position="18"/>
        <end position="207"/>
    </location>
</feature>
<keyword evidence="8" id="KW-0378">Hydrolase</keyword>
<dbReference type="InterPro" id="IPR036804">
    <property type="entry name" value="CheR_N_sf"/>
</dbReference>
<dbReference type="InterPro" id="IPR029063">
    <property type="entry name" value="SAM-dependent_MTases_sf"/>
</dbReference>
<dbReference type="SMART" id="SM00388">
    <property type="entry name" value="HisKA"/>
    <property type="match status" value="1"/>
</dbReference>
<protein>
    <submittedName>
        <fullName evidence="14">Two-component system, chemotaxis family, CheB/CheR fusion protein</fullName>
    </submittedName>
</protein>
<dbReference type="Gene3D" id="3.30.565.10">
    <property type="entry name" value="Histidine kinase-like ATPase, C-terminal domain"/>
    <property type="match status" value="1"/>
</dbReference>
<dbReference type="PANTHER" id="PTHR24422:SF10">
    <property type="entry name" value="CHEMOTAXIS PROTEIN METHYLTRANSFERASE 2"/>
    <property type="match status" value="1"/>
</dbReference>
<dbReference type="SMART" id="SM00091">
    <property type="entry name" value="PAS"/>
    <property type="match status" value="3"/>
</dbReference>
<organism evidence="14 15">
    <name type="scientific">Salegentibacter holothuriorum</name>
    <dbReference type="NCBI Taxonomy" id="241145"/>
    <lineage>
        <taxon>Bacteria</taxon>
        <taxon>Pseudomonadati</taxon>
        <taxon>Bacteroidota</taxon>
        <taxon>Flavobacteriia</taxon>
        <taxon>Flavobacteriales</taxon>
        <taxon>Flavobacteriaceae</taxon>
        <taxon>Salegentibacter</taxon>
    </lineage>
</organism>
<keyword evidence="3" id="KW-0597">Phosphoprotein</keyword>
<dbReference type="EMBL" id="FUYY01000001">
    <property type="protein sequence ID" value="SKB36138.1"/>
    <property type="molecule type" value="Genomic_DNA"/>
</dbReference>
<feature type="domain" description="CheR-type methyltransferase" evidence="13">
    <location>
        <begin position="212"/>
        <end position="482"/>
    </location>
</feature>
<dbReference type="InterPro" id="IPR036097">
    <property type="entry name" value="HisK_dim/P_sf"/>
</dbReference>
<dbReference type="SUPFAM" id="SSF53335">
    <property type="entry name" value="S-adenosyl-L-methionine-dependent methyltransferases"/>
    <property type="match status" value="1"/>
</dbReference>
<name>A0A1T5AMC8_9FLAO</name>
<dbReference type="InterPro" id="IPR022641">
    <property type="entry name" value="CheR_N"/>
</dbReference>
<dbReference type="OrthoDB" id="9816309at2"/>
<evidence type="ECO:0000256" key="8">
    <source>
        <dbReference type="PROSITE-ProRule" id="PRU00050"/>
    </source>
</evidence>
<dbReference type="InterPro" id="IPR035965">
    <property type="entry name" value="PAS-like_dom_sf"/>
</dbReference>
<dbReference type="Proteomes" id="UP000190230">
    <property type="component" value="Unassembled WGS sequence"/>
</dbReference>
<dbReference type="SMART" id="SM00387">
    <property type="entry name" value="HATPase_c"/>
    <property type="match status" value="1"/>
</dbReference>
<dbReference type="GO" id="GO:0000156">
    <property type="term" value="F:phosphorelay response regulator activity"/>
    <property type="evidence" value="ECO:0007669"/>
    <property type="project" value="InterPro"/>
</dbReference>
<feature type="domain" description="PAC" evidence="11">
    <location>
        <begin position="932"/>
        <end position="984"/>
    </location>
</feature>
<comment type="catalytic activity">
    <reaction evidence="1">
        <text>ATP + protein L-histidine = ADP + protein N-phospho-L-histidine.</text>
        <dbReference type="EC" id="2.7.13.3"/>
    </reaction>
</comment>
<evidence type="ECO:0000256" key="3">
    <source>
        <dbReference type="ARBA" id="ARBA00022553"/>
    </source>
</evidence>
<dbReference type="CDD" id="cd00130">
    <property type="entry name" value="PAS"/>
    <property type="match status" value="1"/>
</dbReference>
<dbReference type="STRING" id="241145.SAMN05660776_0708"/>
<dbReference type="InterPro" id="IPR000673">
    <property type="entry name" value="Sig_transdc_resp-reg_Me-estase"/>
</dbReference>
<dbReference type="Pfam" id="PF02518">
    <property type="entry name" value="HATPase_c"/>
    <property type="match status" value="1"/>
</dbReference>
<dbReference type="PANTHER" id="PTHR24422">
    <property type="entry name" value="CHEMOTAXIS PROTEIN METHYLTRANSFERASE"/>
    <property type="match status" value="1"/>
</dbReference>
<evidence type="ECO:0000256" key="2">
    <source>
        <dbReference type="ARBA" id="ARBA00001541"/>
    </source>
</evidence>
<dbReference type="Pfam" id="PF00512">
    <property type="entry name" value="HisKA"/>
    <property type="match status" value="1"/>
</dbReference>
<dbReference type="SMART" id="SM00138">
    <property type="entry name" value="MeTrc"/>
    <property type="match status" value="1"/>
</dbReference>
<feature type="domain" description="Histidine kinase" evidence="10">
    <location>
        <begin position="1002"/>
        <end position="1213"/>
    </location>
</feature>
<dbReference type="SUPFAM" id="SSF52738">
    <property type="entry name" value="Methylesterase CheB, C-terminal domain"/>
    <property type="match status" value="1"/>
</dbReference>
<keyword evidence="9" id="KW-0175">Coiled coil</keyword>
<evidence type="ECO:0000256" key="6">
    <source>
        <dbReference type="ARBA" id="ARBA00022691"/>
    </source>
</evidence>
<dbReference type="Gene3D" id="3.40.50.150">
    <property type="entry name" value="Vaccinia Virus protein VP39"/>
    <property type="match status" value="1"/>
</dbReference>
<evidence type="ECO:0000256" key="9">
    <source>
        <dbReference type="SAM" id="Coils"/>
    </source>
</evidence>
<evidence type="ECO:0000256" key="7">
    <source>
        <dbReference type="ARBA" id="ARBA00022777"/>
    </source>
</evidence>
<gene>
    <name evidence="14" type="ORF">SAMN05660776_0708</name>
</gene>
<feature type="active site" evidence="8">
    <location>
        <position position="57"/>
    </location>
</feature>
<proteinExistence type="predicted"/>
<dbReference type="AlphaFoldDB" id="A0A1T5AMC8"/>
<evidence type="ECO:0000256" key="1">
    <source>
        <dbReference type="ARBA" id="ARBA00000085"/>
    </source>
</evidence>
<dbReference type="PROSITE" id="PS50113">
    <property type="entry name" value="PAC"/>
    <property type="match status" value="1"/>
</dbReference>
<dbReference type="NCBIfam" id="TIGR00229">
    <property type="entry name" value="sensory_box"/>
    <property type="match status" value="1"/>
</dbReference>
<dbReference type="PROSITE" id="PS50109">
    <property type="entry name" value="HIS_KIN"/>
    <property type="match status" value="1"/>
</dbReference>
<feature type="active site" evidence="8">
    <location>
        <position position="30"/>
    </location>
</feature>
<dbReference type="SUPFAM" id="SSF55874">
    <property type="entry name" value="ATPase domain of HSP90 chaperone/DNA topoisomerase II/histidine kinase"/>
    <property type="match status" value="1"/>
</dbReference>
<dbReference type="InterPro" id="IPR000780">
    <property type="entry name" value="CheR_MeTrfase"/>
</dbReference>
<sequence length="1213" mass="137636">MTKVNNYPSKSELENKLKTDEPRIIAIGASAGGLEALKAFFESIPETDKNAYVVIQHLSPDFKSMMGELLKKNTNLPIREVKDGKKIKQGHIYLIPPANNLIFEDNKLHLVDKPKGQSLNLPIDIFFESLSKHKKDKAIGVILSGTGSDGTRGVRAIKELDGMVMVQDPEEAKFDGMPQSAINTGLVDYVLPVSSMGKELKNFIDAPSVFHFKDGDLNYNESELMKILRFVDEKTGLDFREYKHATLARRIARRVNVCKCKSLSGYYEFLIHNEEEIEILHREFLIGVTKFFRDEKVWKILKDNVIPKLVEGKKDGEVIKLWDVACSSGEEAYSFAMIINEEIERQNKSIELKIFATDISQKHLNIGSEAFYPESIVADIDSELLLKYFISKPNGYKVIDKMRRMVVFSRHNIIKNPPFSNMDMVACRNLLIYFQPGIQNKALNFLQYALKVGGILVLGTSENVSSQKNNFKVINRSAKIFQNVNADKRLNSNISQSTTANNLPSSVREIKRPTNRKVSNPIKSKLTEELNETILETFGGASVFVDKNFNIIQAVGEFRKYANLPVSGFSINLLDMLGADLKYIIQSTLKKAEKNNSKQRYKDASFEQQNKEGTVDIIVKPYYQKIEGDQSNFVITFIEKEVNLEGVNTLEKLSLTNRTKEYVADLEEELKETKEELHTSLEEIETSNEELQAANEELLASNEELQSTNEELQSVNEEINTVNAENLQKVEDLAALNADMNNLLESTEIGVIFLDESLKIRKFTPAIQRHFNLIDSDEGRPIEHFTSSMGKNNLITRCKRVLRTGKILEKQVMTKDNSYYLRRISPYINSNNEINGVVITFIDVGLLHRSTEKLIASEKRFKSFYEEDPVVHISVDPQTQLIVHCNEMAVTKLGYESKEDLIDKPIYDLYNEESQLKALKTNKEFKNNGTIVNMEQNMLTASGDLLPVIVNATAEKDLDGRVVTIRYTCVDILALKKAENQLKQQHDDLERANKDLEQFVSICSHDLQEPLSTIKFGSDVLGKLYAAKLDEKGKDYIKYIKDASTRLSEQIKALLEHSRIGRNGEKSLVNIKEVVEIVKYDLGKRIKDTNAKVNASKLPKIMGHEVELRLLFQNLISNAIKYTPKDRNPDVRIASYREGAHWVFSVTDNGYGISEEDKKNIFTIFNRVKETDANEGTGVGLAHVEKIVQLHEGSIWVESQVDVGSTFYFKLKA</sequence>
<dbReference type="SUPFAM" id="SSF47384">
    <property type="entry name" value="Homodimeric domain of signal transducing histidine kinase"/>
    <property type="match status" value="1"/>
</dbReference>
<dbReference type="Gene3D" id="1.10.287.130">
    <property type="match status" value="1"/>
</dbReference>
<dbReference type="GO" id="GO:0006935">
    <property type="term" value="P:chemotaxis"/>
    <property type="evidence" value="ECO:0007669"/>
    <property type="project" value="UniProtKB-UniRule"/>
</dbReference>
<dbReference type="InterPro" id="IPR036890">
    <property type="entry name" value="HATPase_C_sf"/>
</dbReference>
<feature type="coiled-coil region" evidence="9">
    <location>
        <begin position="656"/>
        <end position="725"/>
    </location>
</feature>
<dbReference type="Pfam" id="PF13596">
    <property type="entry name" value="PAS_10"/>
    <property type="match status" value="1"/>
</dbReference>
<dbReference type="GO" id="GO:0000155">
    <property type="term" value="F:phosphorelay sensor kinase activity"/>
    <property type="evidence" value="ECO:0007669"/>
    <property type="project" value="InterPro"/>
</dbReference>
<dbReference type="InterPro" id="IPR003661">
    <property type="entry name" value="HisK_dim/P_dom"/>
</dbReference>
<dbReference type="SUPFAM" id="SSF47757">
    <property type="entry name" value="Chemotaxis receptor methyltransferase CheR, N-terminal domain"/>
    <property type="match status" value="1"/>
</dbReference>
<dbReference type="CDD" id="cd00082">
    <property type="entry name" value="HisKA"/>
    <property type="match status" value="1"/>
</dbReference>